<dbReference type="KEGG" id="paun:MJA45_21405"/>
<evidence type="ECO:0000313" key="1">
    <source>
        <dbReference type="EMBL" id="WNQ10156.1"/>
    </source>
</evidence>
<dbReference type="EMBL" id="CP130318">
    <property type="protein sequence ID" value="WNQ10156.1"/>
    <property type="molecule type" value="Genomic_DNA"/>
</dbReference>
<dbReference type="AlphaFoldDB" id="A0AA96LDL6"/>
<protein>
    <submittedName>
        <fullName evidence="1">Gamma-glutamyl-gamma-aminobutyrate hydrolase family protein</fullName>
    </submittedName>
</protein>
<gene>
    <name evidence="1" type="ORF">MJA45_21405</name>
</gene>
<keyword evidence="2" id="KW-1185">Reference proteome</keyword>
<organism evidence="1 2">
    <name type="scientific">Paenibacillus aurantius</name>
    <dbReference type="NCBI Taxonomy" id="2918900"/>
    <lineage>
        <taxon>Bacteria</taxon>
        <taxon>Bacillati</taxon>
        <taxon>Bacillota</taxon>
        <taxon>Bacilli</taxon>
        <taxon>Bacillales</taxon>
        <taxon>Paenibacillaceae</taxon>
        <taxon>Paenibacillus</taxon>
    </lineage>
</organism>
<dbReference type="PANTHER" id="PTHR43235:SF1">
    <property type="entry name" value="GLUTAMINE AMIDOTRANSFERASE PB2B2.05-RELATED"/>
    <property type="match status" value="1"/>
</dbReference>
<dbReference type="Proteomes" id="UP001305702">
    <property type="component" value="Chromosome"/>
</dbReference>
<dbReference type="CDD" id="cd01745">
    <property type="entry name" value="GATase1_2"/>
    <property type="match status" value="1"/>
</dbReference>
<proteinExistence type="predicted"/>
<dbReference type="RefSeq" id="WP_315603930.1">
    <property type="nucleotide sequence ID" value="NZ_CP130318.1"/>
</dbReference>
<dbReference type="GO" id="GO:0033969">
    <property type="term" value="F:gamma-glutamyl-gamma-aminobutyrate hydrolase activity"/>
    <property type="evidence" value="ECO:0007669"/>
    <property type="project" value="TreeGrafter"/>
</dbReference>
<dbReference type="InterPro" id="IPR011697">
    <property type="entry name" value="Peptidase_C26"/>
</dbReference>
<dbReference type="Pfam" id="PF07722">
    <property type="entry name" value="Peptidase_C26"/>
    <property type="match status" value="1"/>
</dbReference>
<dbReference type="InterPro" id="IPR044668">
    <property type="entry name" value="PuuD-like"/>
</dbReference>
<dbReference type="Gene3D" id="3.40.50.880">
    <property type="match status" value="1"/>
</dbReference>
<keyword evidence="1" id="KW-0378">Hydrolase</keyword>
<dbReference type="SUPFAM" id="SSF52317">
    <property type="entry name" value="Class I glutamine amidotransferase-like"/>
    <property type="match status" value="1"/>
</dbReference>
<dbReference type="PROSITE" id="PS51273">
    <property type="entry name" value="GATASE_TYPE_1"/>
    <property type="match status" value="1"/>
</dbReference>
<reference evidence="1 2" key="1">
    <citation type="submission" date="2022-02" db="EMBL/GenBank/DDBJ databases">
        <title>Paenibacillus sp. MBLB1776 Whole Genome Shotgun Sequencing.</title>
        <authorList>
            <person name="Hwang C.Y."/>
            <person name="Cho E.-S."/>
            <person name="Seo M.-J."/>
        </authorList>
    </citation>
    <scope>NUCLEOTIDE SEQUENCE [LARGE SCALE GENOMIC DNA]</scope>
    <source>
        <strain evidence="1 2">MBLB1776</strain>
    </source>
</reference>
<dbReference type="InterPro" id="IPR029062">
    <property type="entry name" value="Class_I_gatase-like"/>
</dbReference>
<evidence type="ECO:0000313" key="2">
    <source>
        <dbReference type="Proteomes" id="UP001305702"/>
    </source>
</evidence>
<accession>A0AA96LDL6</accession>
<dbReference type="PANTHER" id="PTHR43235">
    <property type="entry name" value="GLUTAMINE AMIDOTRANSFERASE PB2B2.05-RELATED"/>
    <property type="match status" value="1"/>
</dbReference>
<name>A0AA96LDL6_9BACL</name>
<dbReference type="FunFam" id="3.40.50.880:FF:000030">
    <property type="entry name" value="Gamma-glutamyl-gamma-aminobutyrate hydrolase PuuD"/>
    <property type="match status" value="1"/>
</dbReference>
<dbReference type="GO" id="GO:0005829">
    <property type="term" value="C:cytosol"/>
    <property type="evidence" value="ECO:0007669"/>
    <property type="project" value="TreeGrafter"/>
</dbReference>
<sequence>MYEQEDRYVLRRTYTEAVEQAGGIPLLLPYPKDAGEAAELEKRTDGLILSGGTDLDPAYFGEEPHPKLGEVVPDRDRAELLLLDAYMQAGKPVLGICRGCQVMNAALGGTLLQDIPSQCPDALQHTQKAPRSHGSHLVRIREGSRLHGILGALEIRVNSFHHQAVRRAAPGLNVTAHALDGIVEAVERPGDPFFVGVQWHPEDMAGGDRYAAALFQSLVKACFSDARNKKTRES</sequence>
<dbReference type="GO" id="GO:0006598">
    <property type="term" value="P:polyamine catabolic process"/>
    <property type="evidence" value="ECO:0007669"/>
    <property type="project" value="TreeGrafter"/>
</dbReference>